<dbReference type="RefSeq" id="WP_165105719.1">
    <property type="nucleotide sequence ID" value="NZ_JAAKYA010000014.1"/>
</dbReference>
<protein>
    <recommendedName>
        <fullName evidence="4">Hydrogenase nickel incorporation protein HypA</fullName>
    </recommendedName>
</protein>
<keyword evidence="1" id="KW-1133">Transmembrane helix</keyword>
<gene>
    <name evidence="2" type="ORF">G4L39_02740</name>
</gene>
<keyword evidence="1" id="KW-0812">Transmembrane</keyword>
<feature type="transmembrane region" description="Helical" evidence="1">
    <location>
        <begin position="6"/>
        <end position="24"/>
    </location>
</feature>
<accession>A0A6M1RS41</accession>
<keyword evidence="1" id="KW-0472">Membrane</keyword>
<name>A0A6M1RS41_9BACT</name>
<dbReference type="EMBL" id="JAAKYA010000014">
    <property type="protein sequence ID" value="NGO38314.1"/>
    <property type="molecule type" value="Genomic_DNA"/>
</dbReference>
<evidence type="ECO:0000313" key="2">
    <source>
        <dbReference type="EMBL" id="NGO38314.1"/>
    </source>
</evidence>
<evidence type="ECO:0000313" key="3">
    <source>
        <dbReference type="Proteomes" id="UP000477311"/>
    </source>
</evidence>
<reference evidence="2 3" key="1">
    <citation type="submission" date="2020-02" db="EMBL/GenBank/DDBJ databases">
        <title>Draft genome sequence of Limisphaera ngatamarikiensis NGM72.4T, a thermophilic Verrucomicrobia grouped in subdivision 3.</title>
        <authorList>
            <person name="Carere C.R."/>
            <person name="Steen J."/>
            <person name="Hugenholtz P."/>
            <person name="Stott M.B."/>
        </authorList>
    </citation>
    <scope>NUCLEOTIDE SEQUENCE [LARGE SCALE GENOMIC DNA]</scope>
    <source>
        <strain evidence="2 3">NGM72.4</strain>
    </source>
</reference>
<keyword evidence="3" id="KW-1185">Reference proteome</keyword>
<proteinExistence type="predicted"/>
<comment type="caution">
    <text evidence="2">The sequence shown here is derived from an EMBL/GenBank/DDBJ whole genome shotgun (WGS) entry which is preliminary data.</text>
</comment>
<evidence type="ECO:0008006" key="4">
    <source>
        <dbReference type="Google" id="ProtNLM"/>
    </source>
</evidence>
<dbReference type="Proteomes" id="UP000477311">
    <property type="component" value="Unassembled WGS sequence"/>
</dbReference>
<evidence type="ECO:0000256" key="1">
    <source>
        <dbReference type="SAM" id="Phobius"/>
    </source>
</evidence>
<dbReference type="AlphaFoldDB" id="A0A6M1RS41"/>
<organism evidence="2 3">
    <name type="scientific">Limisphaera ngatamarikiensis</name>
    <dbReference type="NCBI Taxonomy" id="1324935"/>
    <lineage>
        <taxon>Bacteria</taxon>
        <taxon>Pseudomonadati</taxon>
        <taxon>Verrucomicrobiota</taxon>
        <taxon>Verrucomicrobiia</taxon>
        <taxon>Limisphaerales</taxon>
        <taxon>Limisphaeraceae</taxon>
        <taxon>Limisphaera</taxon>
    </lineage>
</organism>
<sequence>MLAHELILAYVLLLLGGLLILTVYTEMRRRRFEPPAARDRIFRCQNCGYVYTDDPDVDLSRCSQCGKFNPPFEF</sequence>